<sequence length="493" mass="55154">MNLAKSLLSYWHPRTHDDKTICIIGAGPTGLAALKTVLDTEQYKSGTYKPTAFEARDQVGGVWQVLHHDPEEPSEPEGDEIPPRSALYDSLTTNIPHPVMAYSSLPFPPSTPLYPVAHVVEDYLKAYADHFGLNAHIRLRTTVIALQFDSESSKWKVELSTGEMHFFDWVVVCPGHYNKPRYPATPGLSEWLRDKRASHSSWYRRPQNVIGDKILVVGNGPSGIDISAELSRHGKTLVRSITGGAGEEEGSVIIRPHAVRYEEGGSVVFEDGSTETGIDHCILATGFEMSFPFLSDEDLVPGFPTAVPPLPQELYNSTYHIFSLAQHLFPFQSRFPATTIAFLGLLIKVAPFPLVEAQARAAIHVFAHPHELDVAKETAVIVTRYEQLRAELQTEDPLTLAKAWHVFKGSEQFDYRDELYAYTAPSFGGDVIAVPQWEKDMYDNKMTLKKVWFDLVKEGLADDWVRDVDKLCIRVAIFFSIAALNAVAELYWV</sequence>
<keyword evidence="2" id="KW-0285">Flavoprotein</keyword>
<dbReference type="Gene3D" id="3.50.50.60">
    <property type="entry name" value="FAD/NAD(P)-binding domain"/>
    <property type="match status" value="2"/>
</dbReference>
<evidence type="ECO:0000256" key="4">
    <source>
        <dbReference type="ARBA" id="ARBA00022857"/>
    </source>
</evidence>
<dbReference type="InterPro" id="IPR036188">
    <property type="entry name" value="FAD/NAD-bd_sf"/>
</dbReference>
<dbReference type="GO" id="GO:0050661">
    <property type="term" value="F:NADP binding"/>
    <property type="evidence" value="ECO:0007669"/>
    <property type="project" value="InterPro"/>
</dbReference>
<proteinExistence type="inferred from homology"/>
<dbReference type="PANTHER" id="PTHR23023">
    <property type="entry name" value="DIMETHYLANILINE MONOOXYGENASE"/>
    <property type="match status" value="1"/>
</dbReference>
<evidence type="ECO:0000256" key="3">
    <source>
        <dbReference type="ARBA" id="ARBA00022827"/>
    </source>
</evidence>
<keyword evidence="5" id="KW-0560">Oxidoreductase</keyword>
<dbReference type="SUPFAM" id="SSF51905">
    <property type="entry name" value="FAD/NAD(P)-binding domain"/>
    <property type="match status" value="2"/>
</dbReference>
<evidence type="ECO:0000256" key="5">
    <source>
        <dbReference type="ARBA" id="ARBA00023002"/>
    </source>
</evidence>
<keyword evidence="3" id="KW-0274">FAD</keyword>
<gene>
    <name evidence="6" type="ORF">IW261DRAFT_1550894</name>
</gene>
<dbReference type="GO" id="GO:0004499">
    <property type="term" value="F:N,N-dimethylaniline monooxygenase activity"/>
    <property type="evidence" value="ECO:0007669"/>
    <property type="project" value="InterPro"/>
</dbReference>
<dbReference type="PRINTS" id="PR00370">
    <property type="entry name" value="FMOXYGENASE"/>
</dbReference>
<dbReference type="Pfam" id="PF00743">
    <property type="entry name" value="FMO-like"/>
    <property type="match status" value="2"/>
</dbReference>
<dbReference type="Proteomes" id="UP001175227">
    <property type="component" value="Unassembled WGS sequence"/>
</dbReference>
<keyword evidence="4" id="KW-0521">NADP</keyword>
<evidence type="ECO:0000313" key="6">
    <source>
        <dbReference type="EMBL" id="KAK0480559.1"/>
    </source>
</evidence>
<dbReference type="GO" id="GO:0050660">
    <property type="term" value="F:flavin adenine dinucleotide binding"/>
    <property type="evidence" value="ECO:0007669"/>
    <property type="project" value="InterPro"/>
</dbReference>
<dbReference type="EMBL" id="JAUEPR010000009">
    <property type="protein sequence ID" value="KAK0480559.1"/>
    <property type="molecule type" value="Genomic_DNA"/>
</dbReference>
<evidence type="ECO:0000313" key="7">
    <source>
        <dbReference type="Proteomes" id="UP001175227"/>
    </source>
</evidence>
<evidence type="ECO:0000256" key="1">
    <source>
        <dbReference type="ARBA" id="ARBA00009183"/>
    </source>
</evidence>
<reference evidence="6" key="1">
    <citation type="submission" date="2023-06" db="EMBL/GenBank/DDBJ databases">
        <authorList>
            <consortium name="Lawrence Berkeley National Laboratory"/>
            <person name="Ahrendt S."/>
            <person name="Sahu N."/>
            <person name="Indic B."/>
            <person name="Wong-Bajracharya J."/>
            <person name="Merenyi Z."/>
            <person name="Ke H.-M."/>
            <person name="Monk M."/>
            <person name="Kocsube S."/>
            <person name="Drula E."/>
            <person name="Lipzen A."/>
            <person name="Balint B."/>
            <person name="Henrissat B."/>
            <person name="Andreopoulos B."/>
            <person name="Martin F.M."/>
            <person name="Harder C.B."/>
            <person name="Rigling D."/>
            <person name="Ford K.L."/>
            <person name="Foster G.D."/>
            <person name="Pangilinan J."/>
            <person name="Papanicolaou A."/>
            <person name="Barry K."/>
            <person name="LaButti K."/>
            <person name="Viragh M."/>
            <person name="Koriabine M."/>
            <person name="Yan M."/>
            <person name="Riley R."/>
            <person name="Champramary S."/>
            <person name="Plett K.L."/>
            <person name="Tsai I.J."/>
            <person name="Slot J."/>
            <person name="Sipos G."/>
            <person name="Plett J."/>
            <person name="Nagy L.G."/>
            <person name="Grigoriev I.V."/>
        </authorList>
    </citation>
    <scope>NUCLEOTIDE SEQUENCE</scope>
    <source>
        <strain evidence="6">ICMP 16352</strain>
    </source>
</reference>
<evidence type="ECO:0000256" key="2">
    <source>
        <dbReference type="ARBA" id="ARBA00022630"/>
    </source>
</evidence>
<accession>A0AA39PBG0</accession>
<organism evidence="6 7">
    <name type="scientific">Armillaria novae-zelandiae</name>
    <dbReference type="NCBI Taxonomy" id="153914"/>
    <lineage>
        <taxon>Eukaryota</taxon>
        <taxon>Fungi</taxon>
        <taxon>Dikarya</taxon>
        <taxon>Basidiomycota</taxon>
        <taxon>Agaricomycotina</taxon>
        <taxon>Agaricomycetes</taxon>
        <taxon>Agaricomycetidae</taxon>
        <taxon>Agaricales</taxon>
        <taxon>Marasmiineae</taxon>
        <taxon>Physalacriaceae</taxon>
        <taxon>Armillaria</taxon>
    </lineage>
</organism>
<comment type="caution">
    <text evidence="6">The sequence shown here is derived from an EMBL/GenBank/DDBJ whole genome shotgun (WGS) entry which is preliminary data.</text>
</comment>
<dbReference type="InterPro" id="IPR020946">
    <property type="entry name" value="Flavin_mOase-like"/>
</dbReference>
<protein>
    <submittedName>
        <fullName evidence="6">FAD/NAD(P)-binding domain-containing protein</fullName>
    </submittedName>
</protein>
<comment type="similarity">
    <text evidence="1">Belongs to the FMO family.</text>
</comment>
<name>A0AA39PBG0_9AGAR</name>
<keyword evidence="7" id="KW-1185">Reference proteome</keyword>
<dbReference type="AlphaFoldDB" id="A0AA39PBG0"/>
<dbReference type="InterPro" id="IPR000960">
    <property type="entry name" value="Flavin_mOase"/>
</dbReference>
<dbReference type="InterPro" id="IPR050346">
    <property type="entry name" value="FMO-like"/>
</dbReference>